<dbReference type="InterPro" id="IPR036638">
    <property type="entry name" value="HLH_DNA-bd_sf"/>
</dbReference>
<dbReference type="Proteomes" id="UP000036987">
    <property type="component" value="Unassembled WGS sequence"/>
</dbReference>
<comment type="similarity">
    <text evidence="1">Belongs to the bHLH protein family.</text>
</comment>
<evidence type="ECO:0000256" key="4">
    <source>
        <dbReference type="ARBA" id="ARBA00023163"/>
    </source>
</evidence>
<dbReference type="InterPro" id="IPR011598">
    <property type="entry name" value="bHLH_dom"/>
</dbReference>
<dbReference type="AlphaFoldDB" id="A0A0K9NHT7"/>
<evidence type="ECO:0000256" key="3">
    <source>
        <dbReference type="ARBA" id="ARBA00023125"/>
    </source>
</evidence>
<evidence type="ECO:0000256" key="1">
    <source>
        <dbReference type="ARBA" id="ARBA00005510"/>
    </source>
</evidence>
<accession>A0A0K9NHT7</accession>
<feature type="domain" description="BHLH" evidence="5">
    <location>
        <begin position="61"/>
        <end position="113"/>
    </location>
</feature>
<dbReference type="OMA" id="MAMKSHC"/>
<dbReference type="Pfam" id="PF00010">
    <property type="entry name" value="HLH"/>
    <property type="match status" value="1"/>
</dbReference>
<dbReference type="OrthoDB" id="71302at2759"/>
<keyword evidence="3 6" id="KW-0238">DNA-binding</keyword>
<protein>
    <submittedName>
        <fullName evidence="6">Basic helix-loop-helix (BHLH) DNA-binding superfamily</fullName>
    </submittedName>
</protein>
<evidence type="ECO:0000313" key="7">
    <source>
        <dbReference type="Proteomes" id="UP000036987"/>
    </source>
</evidence>
<gene>
    <name evidence="6" type="ORF">ZOSMA_97G00930</name>
</gene>
<reference evidence="7" key="1">
    <citation type="journal article" date="2016" name="Nature">
        <title>The genome of the seagrass Zostera marina reveals angiosperm adaptation to the sea.</title>
        <authorList>
            <person name="Olsen J.L."/>
            <person name="Rouze P."/>
            <person name="Verhelst B."/>
            <person name="Lin Y.-C."/>
            <person name="Bayer T."/>
            <person name="Collen J."/>
            <person name="Dattolo E."/>
            <person name="De Paoli E."/>
            <person name="Dittami S."/>
            <person name="Maumus F."/>
            <person name="Michel G."/>
            <person name="Kersting A."/>
            <person name="Lauritano C."/>
            <person name="Lohaus R."/>
            <person name="Toepel M."/>
            <person name="Tonon T."/>
            <person name="Vanneste K."/>
            <person name="Amirebrahimi M."/>
            <person name="Brakel J."/>
            <person name="Bostroem C."/>
            <person name="Chovatia M."/>
            <person name="Grimwood J."/>
            <person name="Jenkins J.W."/>
            <person name="Jueterbock A."/>
            <person name="Mraz A."/>
            <person name="Stam W.T."/>
            <person name="Tice H."/>
            <person name="Bornberg-Bauer E."/>
            <person name="Green P.J."/>
            <person name="Pearson G.A."/>
            <person name="Procaccini G."/>
            <person name="Duarte C.M."/>
            <person name="Schmutz J."/>
            <person name="Reusch T.B.H."/>
            <person name="Van de Peer Y."/>
        </authorList>
    </citation>
    <scope>NUCLEOTIDE SEQUENCE [LARGE SCALE GENOMIC DNA]</scope>
    <source>
        <strain evidence="7">cv. Finnish</strain>
    </source>
</reference>
<comment type="caution">
    <text evidence="6">The sequence shown here is derived from an EMBL/GenBank/DDBJ whole genome shotgun (WGS) entry which is preliminary data.</text>
</comment>
<dbReference type="STRING" id="29655.A0A0K9NHT7"/>
<dbReference type="GO" id="GO:0046983">
    <property type="term" value="F:protein dimerization activity"/>
    <property type="evidence" value="ECO:0007669"/>
    <property type="project" value="InterPro"/>
</dbReference>
<evidence type="ECO:0000313" key="6">
    <source>
        <dbReference type="EMBL" id="KMZ56324.1"/>
    </source>
</evidence>
<name>A0A0K9NHT7_ZOSMR</name>
<dbReference type="Gene3D" id="4.10.280.10">
    <property type="entry name" value="Helix-loop-helix DNA-binding domain"/>
    <property type="match status" value="1"/>
</dbReference>
<dbReference type="GO" id="GO:0003700">
    <property type="term" value="F:DNA-binding transcription factor activity"/>
    <property type="evidence" value="ECO:0007669"/>
    <property type="project" value="InterPro"/>
</dbReference>
<keyword evidence="2" id="KW-0805">Transcription regulation</keyword>
<evidence type="ECO:0000256" key="2">
    <source>
        <dbReference type="ARBA" id="ARBA00023015"/>
    </source>
</evidence>
<dbReference type="CDD" id="cd04873">
    <property type="entry name" value="ACT_UUR-ACR-like"/>
    <property type="match status" value="1"/>
</dbReference>
<proteinExistence type="inferred from homology"/>
<dbReference type="PANTHER" id="PTHR45844:SF9">
    <property type="entry name" value="OS09G0463900 PROTEIN"/>
    <property type="match status" value="1"/>
</dbReference>
<keyword evidence="7" id="KW-1185">Reference proteome</keyword>
<dbReference type="GO" id="GO:0003677">
    <property type="term" value="F:DNA binding"/>
    <property type="evidence" value="ECO:0007669"/>
    <property type="project" value="UniProtKB-KW"/>
</dbReference>
<evidence type="ECO:0000259" key="5">
    <source>
        <dbReference type="PROSITE" id="PS50888"/>
    </source>
</evidence>
<dbReference type="SMART" id="SM00353">
    <property type="entry name" value="HLH"/>
    <property type="match status" value="1"/>
</dbReference>
<dbReference type="PANTHER" id="PTHR45844">
    <property type="entry name" value="TRANSCRIPTION FACTOR BHLH30"/>
    <property type="match status" value="1"/>
</dbReference>
<dbReference type="PROSITE" id="PS50888">
    <property type="entry name" value="BHLH"/>
    <property type="match status" value="1"/>
</dbReference>
<dbReference type="EMBL" id="LFYR01002205">
    <property type="protein sequence ID" value="KMZ56324.1"/>
    <property type="molecule type" value="Genomic_DNA"/>
</dbReference>
<dbReference type="SUPFAM" id="SSF47459">
    <property type="entry name" value="HLH, helix-loop-helix DNA-binding domain"/>
    <property type="match status" value="1"/>
</dbReference>
<keyword evidence="4" id="KW-0804">Transcription</keyword>
<dbReference type="InterPro" id="IPR045847">
    <property type="entry name" value="AIG1-like"/>
</dbReference>
<organism evidence="6 7">
    <name type="scientific">Zostera marina</name>
    <name type="common">Eelgrass</name>
    <dbReference type="NCBI Taxonomy" id="29655"/>
    <lineage>
        <taxon>Eukaryota</taxon>
        <taxon>Viridiplantae</taxon>
        <taxon>Streptophyta</taxon>
        <taxon>Embryophyta</taxon>
        <taxon>Tracheophyta</taxon>
        <taxon>Spermatophyta</taxon>
        <taxon>Magnoliopsida</taxon>
        <taxon>Liliopsida</taxon>
        <taxon>Zosteraceae</taxon>
        <taxon>Zostera</taxon>
    </lineage>
</organism>
<sequence length="257" mass="28239">MNRSFEIEMSALQFGDCMVFRGGFGGGGATGFVGSSSNSSMKATNNAAAGDVLGPEMKAAMAMKSHCEAERRRRERINSHLSTLRGLVPTTSKVSKMDKATLLAQVIMQVKELKNNASQISQKTHLPSDTDEVTVEAFIDEMNPREILIKASICCKDRPELLSDLKKIIRSLRLKIMSSEIAFLEGRVKNEFVVACEGNTNCPNMEKNKNKLSISLQKALESILDRISAQAEFSPRTLLAGGKRRRSPFESSPYSLS</sequence>